<dbReference type="Gene3D" id="2.40.10.500">
    <property type="match status" value="1"/>
</dbReference>
<dbReference type="InterPro" id="IPR016187">
    <property type="entry name" value="CTDL_fold"/>
</dbReference>
<comment type="caution">
    <text evidence="11">The sequence shown here is derived from an EMBL/GenBank/DDBJ whole genome shotgun (WGS) entry which is preliminary data.</text>
</comment>
<dbReference type="Pfam" id="PF13385">
    <property type="entry name" value="Laminin_G_3"/>
    <property type="match status" value="5"/>
</dbReference>
<feature type="domain" description="Cadherin" evidence="9">
    <location>
        <begin position="5626"/>
        <end position="5729"/>
    </location>
</feature>
<keyword evidence="6" id="KW-0325">Glycoprotein</keyword>
<dbReference type="InterPro" id="IPR050174">
    <property type="entry name" value="Protocadherin/Cadherin-CA"/>
</dbReference>
<keyword evidence="3" id="KW-0732">Signal</keyword>
<feature type="domain" description="Cadherin" evidence="9">
    <location>
        <begin position="5218"/>
        <end position="5327"/>
    </location>
</feature>
<keyword evidence="5" id="KW-1015">Disulfide bond</keyword>
<dbReference type="SUPFAM" id="SSF63829">
    <property type="entry name" value="Calcium-dependent phosphotriesterase"/>
    <property type="match status" value="1"/>
</dbReference>
<keyword evidence="4" id="KW-0472">Membrane</keyword>
<gene>
    <name evidence="11" type="ORF">Pla52n_07180</name>
</gene>
<dbReference type="InterPro" id="IPR013320">
    <property type="entry name" value="ConA-like_dom_sf"/>
</dbReference>
<evidence type="ECO:0000259" key="8">
    <source>
        <dbReference type="PROSITE" id="PS50041"/>
    </source>
</evidence>
<dbReference type="InterPro" id="IPR025592">
    <property type="entry name" value="DUF4347"/>
</dbReference>
<dbReference type="SMART" id="SM00560">
    <property type="entry name" value="LamGL"/>
    <property type="match status" value="2"/>
</dbReference>
<feature type="domain" description="Cadherin" evidence="9">
    <location>
        <begin position="1744"/>
        <end position="1852"/>
    </location>
</feature>
<dbReference type="NCBIfam" id="NF012211">
    <property type="entry name" value="tand_rpt_95"/>
    <property type="match status" value="3"/>
</dbReference>
<dbReference type="CDD" id="cd11304">
    <property type="entry name" value="Cadherin_repeat"/>
    <property type="match status" value="5"/>
</dbReference>
<feature type="domain" description="C-type lectin" evidence="8">
    <location>
        <begin position="1608"/>
        <end position="1742"/>
    </location>
</feature>
<evidence type="ECO:0000256" key="2">
    <source>
        <dbReference type="ARBA" id="ARBA00022692"/>
    </source>
</evidence>
<dbReference type="InterPro" id="IPR001304">
    <property type="entry name" value="C-type_lectin-like"/>
</dbReference>
<evidence type="ECO:0000256" key="1">
    <source>
        <dbReference type="ARBA" id="ARBA00004167"/>
    </source>
</evidence>
<dbReference type="CDD" id="cd00037">
    <property type="entry name" value="CLECT"/>
    <property type="match status" value="1"/>
</dbReference>
<dbReference type="InterPro" id="IPR040853">
    <property type="entry name" value="RapA2_cadherin-like"/>
</dbReference>
<dbReference type="SMART" id="SM00034">
    <property type="entry name" value="CLECT"/>
    <property type="match status" value="2"/>
</dbReference>
<evidence type="ECO:0000259" key="10">
    <source>
        <dbReference type="PROSITE" id="PS51828"/>
    </source>
</evidence>
<feature type="region of interest" description="Disordered" evidence="7">
    <location>
        <begin position="6954"/>
        <end position="6975"/>
    </location>
</feature>
<feature type="region of interest" description="Disordered" evidence="7">
    <location>
        <begin position="6773"/>
        <end position="6825"/>
    </location>
</feature>
<dbReference type="Pfam" id="PF17963">
    <property type="entry name" value="Big_9"/>
    <property type="match status" value="3"/>
</dbReference>
<dbReference type="Pfam" id="PF00059">
    <property type="entry name" value="Lectin_C"/>
    <property type="match status" value="1"/>
</dbReference>
<sequence>MTLRNWLTQARLTVDEIRDATVRAVQDVAPADTRLDMLQLESRVLMSASPVPSELVDQLADGSGAEPSVQPVGDENGPDDAVSTGPQSGQSESNVLSGRTILDKNGQPLDETRPLAVIFVDGGVEDADALINDLREGTVNSQWLIVRVDGERDGIVQITETLAGLSGVDAVHLVSHGDGEGLQVGNTRLSLDSLAGYSGDIASWANALDADADLLIYGCDLASSESGRDLIESLAILTNSDVAASDDATGGESLGGDWDLEYRIGDVSSETFVGVYSQATWQHLLDITASGGETLVNTSTPENQYTTSFGGGNVAMDSSGNYVVVWDDYRSGNADTYAKVYNADGSVRVSEFRVHGANTSAQDWSNVAMADNGNFVVTWSDSRSGTYETYMRLYNINGTALTGETMVSVLAGVQDAHAVDFAADGSFVVAFQNASDTDIYFQRYNASGVAQGGNTRVNTYATDTQNHPDVAVNDDGSFVVTWMSNGQDGSLNGMYFQRFNASGVAQGSETRISQTTVGEQFYGTVDNDASGRFVVTWMSDDGNQFGIYGRRFDASGTALGNEFMVNTWTQGNQGSPNVSVDDDGDFVIAWHDSSGHDGAGFGVYAQQYNSAGSAIGGETRIAQTTGNDQKDPTVAITGTSAVVAWSGNGTQSGQADSSGVFLRRFDLTGLGPQTFTVTNTLDDGSVGSLRWAITQANMNVGTDTIDFAIGTGTQVITILGTDLPGITDTVIVDATTQTGFAGEPLISLVDGGTRTHGLRLSAGSDGSILRGFNIQGFDTAGIHIESSGNLIAGNWIGTNAAGTAAAANFEGITIWSGNNNVIGGTTAADRNVISGNTNNGIVGSGAANNTQIIGNYLGTDKTGMNLISNLVHGIWYGDSTGVIVGGDDVAERNIVASDGFGISFFNTDNSFIQGNYVGLAVDGSTVLGNDWAGIIITAGSSGNLIGTNADGTNDSGERNVISGNENGILIEGAGSSSNMIYGNYIGTDATGLLDRGNTYDGIRIYDGATNNFIGGAGSARRNIIAGNDQDGIHINGEASDGNFIQNNYIGLGSDGTTVLGNAGDGIFISGGADSTTIGGIGLGNVIVGSGWVGIEVDGASTGTVITGNFIGTNAAGTVVAGSGESGIMLDAGATNTTIGGAAAGLGNVITASGWRDTGSGAGVNVLPAAGTGNLIVGNSIYGNDTLGIDLGTLGVTSNDNLDGDAGANNLQNFPIITSSTVNGAGTTVTVSGSVNTLASLAGVVIHFYATPSTGDVTKREGKKYLGSTTVNTDASGNATFTNVALTGYTGTVVAGDLIMATATYNSNTSEFSQSAVATLVSNSAPSDLQAVSTTDGGMAINADGGNDAYLVADGSPFNGESATTIEVDFQVTAPAIGMTTLLSYATGTNQDELWVGIDSGGEVFFRTSSNGGPGYGSSTHAPKLLDGSRHTLSVTWENTGGVLMFYVDGEQLGLGRNDYQKFTTIDAEGTVVIGQHQGSPESDFANNDTFSGTIYGVRIFNEVRTASEIAASYRSELPHDEAGLLAQWTLDELSTTGVVTDSVSGNNLTLKHATGTGFTASEASLTFAVDENALNGTVVGQAAGIDIDRESRVTQLLAANPNLHFSEETGKFYQFQNVGVQWSTADSSAQLTTLDGVNGRLVQIGSATENQLIVDILNQHGATQAYIGASDSGVEGEWRWGGNSGEVFWRGDGSGYNVDGLYTNWDSSNPNDFEGQDYAKIFAATGLWDDVDGTVNQRFIVEFDADTVLDATNALTYSIQSQTVAGAFTIDADTGEIMVADGSLLDYETNPTHTVTVRVSDGTATYDEAFAISLNNLVESNSAPSDLSSGIELNTDGGNDSYLYLTDGRPVLGGLDQLTLEATFQVDSVTTGYIPIIDYQESGIATEFGVAINLDGSLRIVIADSVPQATTGTYSQLLDGNKHHVAVSWDNTHGDVHFYIDGEYAETVSGVGAGHALYNGTVAQLVVGQDPDDAGDFYSNNIFSGAIYDIRIWNQVRSEAEIALNYQHKFDSGSLPTGLIANCLMDGFNGSNEVVDVVSGNNLSIGHATGVGFIASIPVGDLHISEHATDGATVGYVVPSDPDSPQDIVQDGLFLEAPDPGPYTRYTTGQTFGKWTVESGNVDLLGSAAPLTDLGGRSVELNGNTTGVITQTFATEVGREYQLVFVAAGNFAGAQSHVDFQVSVGGHSQDVTIGHPTGWSASTPMANSYTLKFTADSESTVLRFASLDTGSYAAVIADVQVIEIPAAVTTILNNDPTLSYDAATGKFYRVVTSSEQFSSAIASANTASLNGVNGQLITIRSAYENDLASNLAAGSDVWIGATDAITEGEWRWLDGTTEGDQFWSGGTGGAAVDGNYANWTSGSEPNNWTGISAAGEDGAVLDSDGSWFDLTDDPSLQIGYIVQWDANEVLSSFTFSLTDDAGGRFAINNSTGEITIADGSLIDYETATSHNVTVQVTDAAGNSYSEVMSIAVDNGIEPTQSVPGSQTTNEDTPLVFSSVNGNAVTVSDTVAGTDTRLQVYISTNFNGTLTLSQTTGLSILGGSNGGTFMTIQGTESDINAAFEGMTFTPAGGYSGPVTLDMTTSLGADLEGHYTFDGGIAVDQSVGISQDGTFIGNATTVNDPERGEVLSLDGVGDGVQIAGTFSNPANVTLAAWVNLASGTNQELISLGDSVVIRLDESVGGTGVNAFFYNGSTHYKLGTGTFIAGTGWRHIAFSFDDANNQQSLYIDGQLVAGANQTESISYAIHPNTFIGAHGGGSGYHLNGLVDDARIYTRALSADEIAALAADQAEVSDSVAITVDAVNDAPVFSNLDNNSTFIEGGSVVVLDADVQIFDAELSAADNFNGSFVWLHRAGGGVGEDVFSATGNLAPLSQGGSILLSGVDIGTVSSTASGNLILTFNANATQARVNETLRSIAYSNSSDTPPTSVDITWEFYDGNSANSQGTGGQLTATGSTTVNIIDVDEPATLTVPIAQSVNEDTPLSFSVGGGNAIVVESGSLNNPVVTATLSVVNGRLTLSSTTGITFLDGTSNNSATLTISGTESDINTALDGLQFLGNASYNGSDTLTVTTGSSPAVEANLYARYEFLNGSLEDETANNYHGTASGNPTLTSDAKRGDVLTFDGDDRIDVANSVSSLGDEVTIAAWVNLDAGQQDNVFLSIGDEIYVTLDKSSGGIMGLTVNNFTTNSLNAAHNIAGEDWNHVAATINDVTKETRLYLNGELIRSSSFAFADIDWGTAASPNITIGALSDGSRAFVGSLDDVRVYNSVLSQTEIIAAMGDQGYDSESIALTVNPVNDAPVLTPYGPTLPLTENSAAYTNTVASLLGTSVTDVDGDPEGIAVTDVSGSNGVLEYSIDGGAWAAFGSPTDSNALLLKATDQIRFTPNGISGGTMTMTYHAWDQSTGTSGSNANVTTNGGSTAFSSNTDTVTITITEINDAPSGADNTIMINEDATYTFAATDFGFTDIDNDSFNRVWIMTLPGQGQLLYNGSTFAANNWIDKGDIDLGLLTYEPAANGNGSSYASFDFQVQDDGGTVNGGSNRDASSNTITFDVTAQNDAPTVDHGGAYSINEGDSLSLDASGSADIDGDTLTYRWDLNNDAIYDITTTSATTTPTWSALTSYGINDDGVYTIGLQVDDGNGGLVTSSTTVTVNNVAPTLTATGAAAVGGGVTYTLTLTDVDPGNDTISQWIVNWGDGTITTYAGDPSSVTHVYSNDLAGLALDVTVSATDEDGQYFQATLLAPAYVGDYVSQFKGFDGTTLGNFAPFSDGVDGHANIVVMPSGNYLVSGVDSGNIVEFQPDGTLVGDFVAASDPSLSGPGGLAFGPDGNLYVADYGASKVVRFDGATGTFIDDFVASGLTSPLGLEFGPDGDLYVANRGSAGVLRYDGTTGVLDSGFNVASISGAEDLTFGPDGNLYVGSTSGVIRVDATTGATSTFIANGTGGLLLATGVEFGPDGNLYVADQNADTIRRYDGTTGAYIDDYATGIDGPAYIEFTADHRVTVVSSNQSPTIATNTGATVLEGSLDNAITIAMLNEGDPDDDGAELTYTVTTDVNYGTLKLNGTTIGLNDTFTQADVDAGLVTYDHAGGEFATDSFAFSLADGGENGSTPATGTFSFTITSVNDAPVESSIEGAALAYTENDGEVVITSTLVIGDVDDTHVESAVVQISGNYVNGEDILAFVDQNGITGSWNATTGELNLSGPATLAQYETALRSITYNNISDDPSAATRTVSFIVNDGDENSNTVTRDIAITAVNDAPVNGTVGTQVTNTNTPLVFNAANANLISISDVDAGGNSVEVALTVTNGQLSLSGISGLTFSTGDGTSDTTMTFTGTVADINAALDGLSFDPAVAFEGVAFITLVTDDLGNTGGGSLSDNDVIDIQVGALRFQQGDNGYTGTQDTHVDDGNANTSYGNSTSVISDDNEIHALLRFEDLLGGAGQIPAGATITSAKLNIYVTDGDSNDGITVHTMLTNWSEASTWNSLSAGVSTNNVEATSAAIASLDAGITGWVEVNVTADIQSVANGGSNFGWVFKSVSADNWTFASSENANVSIRPYLVVSYTAPQPPAIDLDSNNSSGATGANYNGAWVENAGPVSIADVDSVLADSDSSQLTSLTATITNLGDGADEVLIANTSGTSITASYDSGTGTLTLSGSDSVANYQTVLRSLAYDNLSDFPDTTARIITIQASDAYVTSATATATISMSAVNDEEVLATNTGTNVLEGSTGNPITTAMLETTDVDNTTGQLIYTVDSVPASGTLRLNGTALGLNDTFSQADIDAGNLTYDHDGSQTSSDSFDFTVDDGAGTTTSATFNWIVTNSNDAPVVTVPSMQNVNEDTPLTISGLSVTDDDGDLTSVQLSAANGTVSVTLQGTSSISAGTNGTATLTVSGTQADINATLATLSYQGSSNFNGTDTISVLATDGGGLTHADSFDVSVASVNDAPVLTLAPGGGTYNENGVGTFVDVTATITDADLLDFAGGFLTTSISANGEADDRLIVLHEGTGPGQVNVVGNTVLIDGVQIATYSGGIGAGDDLSVTFDSDADAVALQAVARRIAFMSVSENPSTLQRTLSMQVSDGDGGSSATDARLMNVIAHNDAPTSSDQTVVTNEDTPYTFIASDFNFSDVDGDMLDSIQISSLPSIGFLKISGTNVTLNQTISIADIASGNLTYSPAVDGNGNAYDSFGFSVNDGTTNAVASSVMTIDVTAVNDAPVIIHAGGGASANVNVAENSILAALLNSSDVDGDSLTYSIVGGTDAASLSIDSFSGQISFLTAPDFESPGDANSDNVYEVIVQVSDGWGGTDTQTIYLNVVDQNEIATFVDAIDDSFTVNESIGTVLDVSANDLDNVGDSPAVLDHSGPANGSLVNNGDGTLTYTPDGGFTGNDSFEYLAVDSGISLSHFWGLNGDANDAVGTADGTIHGTTTVSGQFGDSLHFNGSSDYVVIPDVSYAAEFTLTFDFRIADVSGSFFQYLYSHGDPNLQNSVNVLIAESGSATPGIMRSVVRDGNDNLDEYALDVDVTSLVGDGQWHNYTLTVSSTTGVSLYLDGVLVATDSSRGRDGVNPTGDVYLGSRSDLDADRHFGGELDNLMLMDRDLTSGEISTLASHENQATVDVFVNDVPVINSDGGGSTANVSVAENSTAVTTVLATDSDTPGQTLTYAIVGGADAAQFSLDGVNGTLTFDTVPNYESPSDFNSDNLYEVIVQVSDGVGGYDNQTVYVTVSNVNEAPVLQNGYTITITEGAGGVAPLSGRFASDVDGLDFDGGVLTAQVTTGADGTEQMSFASGVHLSESGGNLFYDGLNIGTVTGLWTNGPIVVNFNANATITEVQEVYDNIAVGIQGDNPTASDRTLEVTLTDGDGGTSNTSYSTLHVTPINDDPYNAGSMPGSITVTEDAPTTIDLSDIDLADPDANSALLTVKLSTAGGNLTAAAGSGITIGGNGTAALTLSGTLADLNTYLDSATHISYLHATPNSNGVGADSISIAVNDNGNTGNGGGVDVNLGSISVDITPVNDAPMGVPTITGTVIEDQTLTADTSSISDVDGLGAFNYQWLRDGMIISGANANTYTLGDADVGAQISVEVTYTDGYGTVEGPLTSTQTSPVINVNDTPFGIPAIAGTAVEDQILTADTSGISDNDGLGAFSYQWLRDGVAISGATASSYTVGDADVGTQISVQVIYTDGNGTAEGPLTSAQTSPVVNVNDSPVGVPTITGTVTEDQTLTADASGISDNDGLGAFNYQWLRDGVAISGANAGTYTLGDADVGTQISVEMTYTDGNGTAEGPITSAQTAVVVNVNDAPVGIPTIAGTVTEDQILTADTSGISDNDGLGAFSYQWLRDGVAISGANAGTYTLGDADVGTQISVAVTYTDGNGTAEGPLTSTQTSSVVNVDDAPVGVPAITGTATEDQTLTADTSGISDNDGLGAFGYQWLRDGVAISGANADTYTLGDADVGAQISVEVIYTDGNGTVEGPLTSAQTASVANVNDVPVGVPMILGTVTEDQTLTADTSSISDVDGLGAFNYQWLRDGIAISGATGSTYTLGDADVGTQISVEVTYTDGYGTAEGPLTSAQTTPVANVNDAPTSINLVGNTVVENAANSTLIGVATGTDPDPAETLAYSLTNDSGGRFAIDSVTGQLAVANGTLIDFEAAATHNVTIRVTDANGLFHETTFTINVSDVDERPTGNMDAYLTNSIDTLTVVLPGVLANDSDPEGAALTAILESNPIGGQLVFNSDGSFTYVPNGLFTGFDMFTYRVSDGVHLSDPITVFIRVMVAPGGGGDNGGGGQTGGSDPGDNPTDEGTPLAPVITTESTETTAPAPSGTRERATSSVPIEKIEQVRRTDVVEEDELPSMPRDLTQISRVASISLSTDLSLPEQVLRRAIADDPLSLVGNSSSWSAKSQQDERVATHELVIGTTKVISSALTVGYIVWLVRGGAMVASLVAALPAWTSFDPLPILGNSEIDESESDEESLSDLIENEA</sequence>
<dbReference type="InterPro" id="IPR013783">
    <property type="entry name" value="Ig-like_fold"/>
</dbReference>
<protein>
    <submittedName>
        <fullName evidence="11">Cadherin domain protein</fullName>
    </submittedName>
</protein>
<dbReference type="Gene3D" id="3.10.100.10">
    <property type="entry name" value="Mannose-Binding Protein A, subunit A"/>
    <property type="match status" value="2"/>
</dbReference>
<dbReference type="CDD" id="cd05819">
    <property type="entry name" value="NHL"/>
    <property type="match status" value="1"/>
</dbReference>
<dbReference type="SMART" id="SM00112">
    <property type="entry name" value="CA"/>
    <property type="match status" value="5"/>
</dbReference>
<accession>A0A5C6BA46</accession>
<dbReference type="InterPro" id="IPR039005">
    <property type="entry name" value="CSPG_rpt"/>
</dbReference>
<dbReference type="PROSITE" id="PS50041">
    <property type="entry name" value="C_TYPE_LECTIN_2"/>
    <property type="match status" value="2"/>
</dbReference>
<evidence type="ECO:0000256" key="7">
    <source>
        <dbReference type="SAM" id="MobiDB-lite"/>
    </source>
</evidence>
<dbReference type="InterPro" id="IPR000601">
    <property type="entry name" value="PKD_dom"/>
</dbReference>
<dbReference type="SUPFAM" id="SSF56436">
    <property type="entry name" value="C-type lectin-like"/>
    <property type="match status" value="2"/>
</dbReference>
<feature type="domain" description="Pentraxin (PTX)" evidence="10">
    <location>
        <begin position="1334"/>
        <end position="1549"/>
    </location>
</feature>
<dbReference type="Pfam" id="PF00028">
    <property type="entry name" value="Cadherin"/>
    <property type="match status" value="2"/>
</dbReference>
<feature type="compositionally biased region" description="Low complexity" evidence="7">
    <location>
        <begin position="6803"/>
        <end position="6815"/>
    </location>
</feature>
<comment type="subcellular location">
    <subcellularLocation>
        <location evidence="1">Membrane</location>
        <topology evidence="1">Single-pass membrane protein</topology>
    </subcellularLocation>
</comment>
<dbReference type="GO" id="GO:0005509">
    <property type="term" value="F:calcium ion binding"/>
    <property type="evidence" value="ECO:0007669"/>
    <property type="project" value="InterPro"/>
</dbReference>
<evidence type="ECO:0000256" key="5">
    <source>
        <dbReference type="ARBA" id="ARBA00023157"/>
    </source>
</evidence>
<dbReference type="Pfam" id="PF16184">
    <property type="entry name" value="Cadherin_3"/>
    <property type="match status" value="2"/>
</dbReference>
<name>A0A5C6BA46_9BACT</name>
<keyword evidence="2" id="KW-0812">Transmembrane</keyword>
<dbReference type="SUPFAM" id="SSF49899">
    <property type="entry name" value="Concanavalin A-like lectins/glucanases"/>
    <property type="match status" value="5"/>
</dbReference>
<dbReference type="Gene3D" id="2.60.40.60">
    <property type="entry name" value="Cadherins"/>
    <property type="match status" value="4"/>
</dbReference>
<evidence type="ECO:0000259" key="9">
    <source>
        <dbReference type="PROSITE" id="PS50268"/>
    </source>
</evidence>
<feature type="domain" description="Cadherin" evidence="9">
    <location>
        <begin position="4821"/>
        <end position="4944"/>
    </location>
</feature>
<dbReference type="PROSITE" id="PS51828">
    <property type="entry name" value="PTX_2"/>
    <property type="match status" value="2"/>
</dbReference>
<dbReference type="Gene3D" id="2.60.40.10">
    <property type="entry name" value="Immunoglobulins"/>
    <property type="match status" value="2"/>
</dbReference>
<dbReference type="RefSeq" id="WP_197454251.1">
    <property type="nucleotide sequence ID" value="NZ_CP151726.1"/>
</dbReference>
<dbReference type="Pfam" id="PF18911">
    <property type="entry name" value="PKD_4"/>
    <property type="match status" value="1"/>
</dbReference>
<proteinExistence type="predicted"/>
<dbReference type="SUPFAM" id="SSF50960">
    <property type="entry name" value="TolB, C-terminal domain"/>
    <property type="match status" value="1"/>
</dbReference>
<dbReference type="SMART" id="SM00159">
    <property type="entry name" value="PTX"/>
    <property type="match status" value="1"/>
</dbReference>
<evidence type="ECO:0000256" key="4">
    <source>
        <dbReference type="ARBA" id="ARBA00022989"/>
    </source>
</evidence>
<dbReference type="InterPro" id="IPR011042">
    <property type="entry name" value="6-blade_b-propeller_TolB-like"/>
</dbReference>
<feature type="domain" description="Cadherin" evidence="9">
    <location>
        <begin position="6586"/>
        <end position="6679"/>
    </location>
</feature>
<dbReference type="Gene3D" id="2.60.40.2700">
    <property type="match status" value="6"/>
</dbReference>
<dbReference type="PANTHER" id="PTHR24028:SF328">
    <property type="entry name" value="CADHERIN-3"/>
    <property type="match status" value="1"/>
</dbReference>
<dbReference type="InterPro" id="IPR006626">
    <property type="entry name" value="PbH1"/>
</dbReference>
<dbReference type="Pfam" id="PF04862">
    <property type="entry name" value="DUF642"/>
    <property type="match status" value="1"/>
</dbReference>
<dbReference type="EMBL" id="SJPN01000001">
    <property type="protein sequence ID" value="TWU08136.1"/>
    <property type="molecule type" value="Genomic_DNA"/>
</dbReference>
<keyword evidence="4" id="KW-1133">Transmembrane helix</keyword>
<dbReference type="Pfam" id="PF14252">
    <property type="entry name" value="DUF4347"/>
    <property type="match status" value="1"/>
</dbReference>
<feature type="compositionally biased region" description="Acidic residues" evidence="7">
    <location>
        <begin position="6956"/>
        <end position="6975"/>
    </location>
</feature>
<feature type="compositionally biased region" description="Gly residues" evidence="7">
    <location>
        <begin position="6773"/>
        <end position="6786"/>
    </location>
</feature>
<dbReference type="Gene3D" id="2.60.120.200">
    <property type="match status" value="5"/>
</dbReference>
<dbReference type="Proteomes" id="UP000320176">
    <property type="component" value="Unassembled WGS sequence"/>
</dbReference>
<evidence type="ECO:0000313" key="11">
    <source>
        <dbReference type="EMBL" id="TWU08136.1"/>
    </source>
</evidence>
<evidence type="ECO:0000256" key="3">
    <source>
        <dbReference type="ARBA" id="ARBA00022729"/>
    </source>
</evidence>
<dbReference type="PANTHER" id="PTHR24028">
    <property type="entry name" value="CADHERIN-87A"/>
    <property type="match status" value="1"/>
</dbReference>
<evidence type="ECO:0000313" key="12">
    <source>
        <dbReference type="Proteomes" id="UP000320176"/>
    </source>
</evidence>
<dbReference type="SUPFAM" id="SSF49313">
    <property type="entry name" value="Cadherin-like"/>
    <property type="match status" value="5"/>
</dbReference>
<dbReference type="PROSITE" id="PS50268">
    <property type="entry name" value="CADHERIN_2"/>
    <property type="match status" value="5"/>
</dbReference>
<dbReference type="SMART" id="SM00710">
    <property type="entry name" value="PbH1"/>
    <property type="match status" value="12"/>
</dbReference>
<feature type="region of interest" description="Disordered" evidence="7">
    <location>
        <begin position="58"/>
        <end position="95"/>
    </location>
</feature>
<feature type="domain" description="Pentraxin (PTX)" evidence="10">
    <location>
        <begin position="1828"/>
        <end position="2044"/>
    </location>
</feature>
<organism evidence="11 12">
    <name type="scientific">Stieleria varia</name>
    <dbReference type="NCBI Taxonomy" id="2528005"/>
    <lineage>
        <taxon>Bacteria</taxon>
        <taxon>Pseudomonadati</taxon>
        <taxon>Planctomycetota</taxon>
        <taxon>Planctomycetia</taxon>
        <taxon>Pirellulales</taxon>
        <taxon>Pirellulaceae</taxon>
        <taxon>Stieleria</taxon>
    </lineage>
</organism>
<dbReference type="GO" id="GO:0007156">
    <property type="term" value="P:homophilic cell adhesion via plasma membrane adhesion molecules"/>
    <property type="evidence" value="ECO:0007669"/>
    <property type="project" value="InterPro"/>
</dbReference>
<dbReference type="InterPro" id="IPR006946">
    <property type="entry name" value="DGR2-like_dom"/>
</dbReference>
<dbReference type="Pfam" id="PF17803">
    <property type="entry name" value="Cadherin_4"/>
    <property type="match status" value="2"/>
</dbReference>
<dbReference type="Gene3D" id="2.60.40.2810">
    <property type="match status" value="1"/>
</dbReference>
<dbReference type="InterPro" id="IPR001759">
    <property type="entry name" value="PTX_dom"/>
</dbReference>
<keyword evidence="12" id="KW-1185">Reference proteome</keyword>
<dbReference type="InterPro" id="IPR002126">
    <property type="entry name" value="Cadherin-like_dom"/>
</dbReference>
<feature type="domain" description="C-type lectin" evidence="8">
    <location>
        <begin position="2263"/>
        <end position="2389"/>
    </location>
</feature>
<feature type="compositionally biased region" description="Polar residues" evidence="7">
    <location>
        <begin position="84"/>
        <end position="95"/>
    </location>
</feature>
<evidence type="ECO:0000256" key="6">
    <source>
        <dbReference type="ARBA" id="ARBA00023180"/>
    </source>
</evidence>
<dbReference type="InterPro" id="IPR006558">
    <property type="entry name" value="LamG-like"/>
</dbReference>
<dbReference type="InterPro" id="IPR016186">
    <property type="entry name" value="C-type_lectin-like/link_sf"/>
</dbReference>
<dbReference type="GO" id="GO:0005886">
    <property type="term" value="C:plasma membrane"/>
    <property type="evidence" value="ECO:0007669"/>
    <property type="project" value="TreeGrafter"/>
</dbReference>
<reference evidence="11 12" key="1">
    <citation type="submission" date="2019-02" db="EMBL/GenBank/DDBJ databases">
        <title>Deep-cultivation of Planctomycetes and their phenomic and genomic characterization uncovers novel biology.</title>
        <authorList>
            <person name="Wiegand S."/>
            <person name="Jogler M."/>
            <person name="Boedeker C."/>
            <person name="Pinto D."/>
            <person name="Vollmers J."/>
            <person name="Rivas-Marin E."/>
            <person name="Kohn T."/>
            <person name="Peeters S.H."/>
            <person name="Heuer A."/>
            <person name="Rast P."/>
            <person name="Oberbeckmann S."/>
            <person name="Bunk B."/>
            <person name="Jeske O."/>
            <person name="Meyerdierks A."/>
            <person name="Storesund J.E."/>
            <person name="Kallscheuer N."/>
            <person name="Luecker S."/>
            <person name="Lage O.M."/>
            <person name="Pohl T."/>
            <person name="Merkel B.J."/>
            <person name="Hornburger P."/>
            <person name="Mueller R.-W."/>
            <person name="Bruemmer F."/>
            <person name="Labrenz M."/>
            <person name="Spormann A.M."/>
            <person name="Op Den Camp H."/>
            <person name="Overmann J."/>
            <person name="Amann R."/>
            <person name="Jetten M.S.M."/>
            <person name="Mascher T."/>
            <person name="Medema M.H."/>
            <person name="Devos D.P."/>
            <person name="Kaster A.-K."/>
            <person name="Ovreas L."/>
            <person name="Rohde M."/>
            <person name="Galperin M.Y."/>
            <person name="Jogler C."/>
        </authorList>
    </citation>
    <scope>NUCLEOTIDE SEQUENCE [LARGE SCALE GENOMIC DNA]</scope>
    <source>
        <strain evidence="11 12">Pla52n</strain>
    </source>
</reference>
<dbReference type="Gene3D" id="2.120.10.30">
    <property type="entry name" value="TolB, C-terminal domain"/>
    <property type="match status" value="1"/>
</dbReference>
<dbReference type="PROSITE" id="PS51854">
    <property type="entry name" value="CSPG"/>
    <property type="match status" value="2"/>
</dbReference>
<dbReference type="InterPro" id="IPR015919">
    <property type="entry name" value="Cadherin-like_sf"/>
</dbReference>